<comment type="similarity">
    <text evidence="1">Belongs to the peptidase M20A family.</text>
</comment>
<evidence type="ECO:0000256" key="2">
    <source>
        <dbReference type="ARBA" id="ARBA00022670"/>
    </source>
</evidence>
<dbReference type="GO" id="GO:0006508">
    <property type="term" value="P:proteolysis"/>
    <property type="evidence" value="ECO:0007669"/>
    <property type="project" value="UniProtKB-KW"/>
</dbReference>
<dbReference type="PANTHER" id="PTHR43270">
    <property type="entry name" value="BETA-ALA-HIS DIPEPTIDASE"/>
    <property type="match status" value="1"/>
</dbReference>
<keyword evidence="3" id="KW-0479">Metal-binding</keyword>
<name>A0A2R6S4A5_9APHY</name>
<evidence type="ECO:0000259" key="5">
    <source>
        <dbReference type="Pfam" id="PF07687"/>
    </source>
</evidence>
<dbReference type="InterPro" id="IPR051458">
    <property type="entry name" value="Cyt/Met_Dipeptidase"/>
</dbReference>
<comment type="caution">
    <text evidence="6">The sequence shown here is derived from an EMBL/GenBank/DDBJ whole genome shotgun (WGS) entry which is preliminary data.</text>
</comment>
<dbReference type="Gene3D" id="3.30.70.360">
    <property type="match status" value="1"/>
</dbReference>
<dbReference type="InterPro" id="IPR036264">
    <property type="entry name" value="Bact_exopeptidase_dim_dom"/>
</dbReference>
<dbReference type="GO" id="GO:0046872">
    <property type="term" value="F:metal ion binding"/>
    <property type="evidence" value="ECO:0007669"/>
    <property type="project" value="UniProtKB-KW"/>
</dbReference>
<dbReference type="OrthoDB" id="7832001at2759"/>
<dbReference type="SUPFAM" id="SSF53187">
    <property type="entry name" value="Zn-dependent exopeptidases"/>
    <property type="match status" value="1"/>
</dbReference>
<organism evidence="6 7">
    <name type="scientific">Hermanssonia centrifuga</name>
    <dbReference type="NCBI Taxonomy" id="98765"/>
    <lineage>
        <taxon>Eukaryota</taxon>
        <taxon>Fungi</taxon>
        <taxon>Dikarya</taxon>
        <taxon>Basidiomycota</taxon>
        <taxon>Agaricomycotina</taxon>
        <taxon>Agaricomycetes</taxon>
        <taxon>Polyporales</taxon>
        <taxon>Meruliaceae</taxon>
        <taxon>Hermanssonia</taxon>
    </lineage>
</organism>
<keyword evidence="7" id="KW-1185">Reference proteome</keyword>
<dbReference type="GO" id="GO:0006751">
    <property type="term" value="P:glutathione catabolic process"/>
    <property type="evidence" value="ECO:0007669"/>
    <property type="project" value="TreeGrafter"/>
</dbReference>
<dbReference type="Gene3D" id="3.40.630.10">
    <property type="entry name" value="Zn peptidases"/>
    <property type="match status" value="1"/>
</dbReference>
<dbReference type="InterPro" id="IPR002933">
    <property type="entry name" value="Peptidase_M20"/>
</dbReference>
<dbReference type="EMBL" id="MLYV02000084">
    <property type="protein sequence ID" value="PSS37083.1"/>
    <property type="molecule type" value="Genomic_DNA"/>
</dbReference>
<dbReference type="Proteomes" id="UP000186601">
    <property type="component" value="Unassembled WGS sequence"/>
</dbReference>
<keyword evidence="4" id="KW-0378">Hydrolase</keyword>
<dbReference type="PANTHER" id="PTHR43270:SF8">
    <property type="entry name" value="DI- AND TRIPEPTIDASE DUG2-RELATED"/>
    <property type="match status" value="1"/>
</dbReference>
<evidence type="ECO:0000313" key="6">
    <source>
        <dbReference type="EMBL" id="PSS37083.1"/>
    </source>
</evidence>
<dbReference type="Pfam" id="PF01546">
    <property type="entry name" value="Peptidase_M20"/>
    <property type="match status" value="1"/>
</dbReference>
<evidence type="ECO:0000256" key="4">
    <source>
        <dbReference type="ARBA" id="ARBA00022801"/>
    </source>
</evidence>
<evidence type="ECO:0000313" key="7">
    <source>
        <dbReference type="Proteomes" id="UP000186601"/>
    </source>
</evidence>
<gene>
    <name evidence="6" type="ORF">PHLCEN_2v1122</name>
</gene>
<dbReference type="AlphaFoldDB" id="A0A2R6S4A5"/>
<sequence length="349" mass="38764">MGLSIFHFLYLPTLNTRVRHYDVVAAPQSGWSSDPFSLTARNGYLYGRGVTDNKGPIMAVACAAAELLGKRALDLDIVFLVEGEEEAGSGGFEETVRSNKNAIGPIDAILVRYMPSFFEKNSAECAMKQQFDMDSRRHAFKGPDLHSGVDGGANAEPMTDMIRLLGTLVDGQNQVTLPGFYDCVRPLTEQERQLYKVLSGVTQTPATVLSAKWREPSLTIHDVKVSGPTNATVIPSMVTSRISIRIVPDQDLDTIARTLQDHLVHQFKGMRSQNSIEVSIPRTADWWLGNLDDLWFKALEDAVRDEWGVEPLRIREGGNFTLTSLCLLYPTSRKSLLVMRSTFLWGKAL</sequence>
<dbReference type="Pfam" id="PF07687">
    <property type="entry name" value="M20_dimer"/>
    <property type="match status" value="1"/>
</dbReference>
<feature type="domain" description="Peptidase M20 dimerisation" evidence="5">
    <location>
        <begin position="140"/>
        <end position="267"/>
    </location>
</feature>
<dbReference type="InterPro" id="IPR011650">
    <property type="entry name" value="Peptidase_M20_dimer"/>
</dbReference>
<dbReference type="SUPFAM" id="SSF55031">
    <property type="entry name" value="Bacterial exopeptidase dimerisation domain"/>
    <property type="match status" value="1"/>
</dbReference>
<protein>
    <recommendedName>
        <fullName evidence="5">Peptidase M20 dimerisation domain-containing protein</fullName>
    </recommendedName>
</protein>
<evidence type="ECO:0000256" key="1">
    <source>
        <dbReference type="ARBA" id="ARBA00006247"/>
    </source>
</evidence>
<dbReference type="GO" id="GO:0008233">
    <property type="term" value="F:peptidase activity"/>
    <property type="evidence" value="ECO:0007669"/>
    <property type="project" value="UniProtKB-KW"/>
</dbReference>
<evidence type="ECO:0000256" key="3">
    <source>
        <dbReference type="ARBA" id="ARBA00022723"/>
    </source>
</evidence>
<accession>A0A2R6S4A5</accession>
<dbReference type="STRING" id="98765.A0A2R6S4A5"/>
<reference evidence="6 7" key="1">
    <citation type="submission" date="2018-02" db="EMBL/GenBank/DDBJ databases">
        <title>Genome sequence of the basidiomycete white-rot fungus Phlebia centrifuga.</title>
        <authorList>
            <person name="Granchi Z."/>
            <person name="Peng M."/>
            <person name="de Vries R.P."/>
            <person name="Hilden K."/>
            <person name="Makela M.R."/>
            <person name="Grigoriev I."/>
            <person name="Riley R."/>
        </authorList>
    </citation>
    <scope>NUCLEOTIDE SEQUENCE [LARGE SCALE GENOMIC DNA]</scope>
    <source>
        <strain evidence="6 7">FBCC195</strain>
    </source>
</reference>
<keyword evidence="2" id="KW-0645">Protease</keyword>
<proteinExistence type="inferred from homology"/>